<protein>
    <submittedName>
        <fullName evidence="1">1855_t:CDS:1</fullName>
    </submittedName>
</protein>
<name>A0ACA9NVT2_9GLOM</name>
<evidence type="ECO:0000313" key="1">
    <source>
        <dbReference type="EMBL" id="CAG8670098.1"/>
    </source>
</evidence>
<dbReference type="Proteomes" id="UP000789366">
    <property type="component" value="Unassembled WGS sequence"/>
</dbReference>
<accession>A0ACA9NVT2</accession>
<proteinExistence type="predicted"/>
<gene>
    <name evidence="1" type="ORF">SPELUC_LOCUS9617</name>
</gene>
<comment type="caution">
    <text evidence="1">The sequence shown here is derived from an EMBL/GenBank/DDBJ whole genome shotgun (WGS) entry which is preliminary data.</text>
</comment>
<organism evidence="1 2">
    <name type="scientific">Cetraspora pellucida</name>
    <dbReference type="NCBI Taxonomy" id="1433469"/>
    <lineage>
        <taxon>Eukaryota</taxon>
        <taxon>Fungi</taxon>
        <taxon>Fungi incertae sedis</taxon>
        <taxon>Mucoromycota</taxon>
        <taxon>Glomeromycotina</taxon>
        <taxon>Glomeromycetes</taxon>
        <taxon>Diversisporales</taxon>
        <taxon>Gigasporaceae</taxon>
        <taxon>Cetraspora</taxon>
    </lineage>
</organism>
<dbReference type="EMBL" id="CAJVPW010016453">
    <property type="protein sequence ID" value="CAG8670098.1"/>
    <property type="molecule type" value="Genomic_DNA"/>
</dbReference>
<sequence>TARSSKVYSMSGVLQSGKRLRRRYIRVEHEPEKNDIDMENAQTNVQENAG</sequence>
<evidence type="ECO:0000313" key="2">
    <source>
        <dbReference type="Proteomes" id="UP000789366"/>
    </source>
</evidence>
<feature type="non-terminal residue" evidence="1">
    <location>
        <position position="50"/>
    </location>
</feature>
<keyword evidence="2" id="KW-1185">Reference proteome</keyword>
<feature type="non-terminal residue" evidence="1">
    <location>
        <position position="1"/>
    </location>
</feature>
<reference evidence="1" key="1">
    <citation type="submission" date="2021-06" db="EMBL/GenBank/DDBJ databases">
        <authorList>
            <person name="Kallberg Y."/>
            <person name="Tangrot J."/>
            <person name="Rosling A."/>
        </authorList>
    </citation>
    <scope>NUCLEOTIDE SEQUENCE</scope>
    <source>
        <strain evidence="1">28 12/20/2015</strain>
    </source>
</reference>